<gene>
    <name evidence="2" type="ORF">GCM10025772_05900</name>
</gene>
<evidence type="ECO:0000313" key="2">
    <source>
        <dbReference type="EMBL" id="GAA5187691.1"/>
    </source>
</evidence>
<sequence>MATLIPILHTDRLCLRPWRAEDLDAYAAFCADPEVMRYLGGDPLSRNDAWRHLAMMVGHWQLKGFGHWAVEHSDSATVIGRIGLWQPEGWPGVEIGWTLARPVWGQGFAREGAAAALEWGFRQRPFDRVISLIHKENLRSRSVALALGLHYCRPTRVCGHPVDLFQIERETFMQDDRENHSANTCTL</sequence>
<dbReference type="InterPro" id="IPR000182">
    <property type="entry name" value="GNAT_dom"/>
</dbReference>
<dbReference type="EMBL" id="BAABLF010000005">
    <property type="protein sequence ID" value="GAA5187691.1"/>
    <property type="molecule type" value="Genomic_DNA"/>
</dbReference>
<reference evidence="3" key="1">
    <citation type="journal article" date="2019" name="Int. J. Syst. Evol. Microbiol.">
        <title>The Global Catalogue of Microorganisms (GCM) 10K type strain sequencing project: providing services to taxonomists for standard genome sequencing and annotation.</title>
        <authorList>
            <consortium name="The Broad Institute Genomics Platform"/>
            <consortium name="The Broad Institute Genome Sequencing Center for Infectious Disease"/>
            <person name="Wu L."/>
            <person name="Ma J."/>
        </authorList>
    </citation>
    <scope>NUCLEOTIDE SEQUENCE [LARGE SCALE GENOMIC DNA]</scope>
    <source>
        <strain evidence="3">JCM 18720</strain>
    </source>
</reference>
<keyword evidence="3" id="KW-1185">Reference proteome</keyword>
<accession>A0ABP9RUZ4</accession>
<comment type="caution">
    <text evidence="2">The sequence shown here is derived from an EMBL/GenBank/DDBJ whole genome shotgun (WGS) entry which is preliminary data.</text>
</comment>
<proteinExistence type="predicted"/>
<dbReference type="PANTHER" id="PTHR43792">
    <property type="entry name" value="GNAT FAMILY, PUTATIVE (AFU_ORTHOLOGUE AFUA_3G00765)-RELATED-RELATED"/>
    <property type="match status" value="1"/>
</dbReference>
<dbReference type="Pfam" id="PF13302">
    <property type="entry name" value="Acetyltransf_3"/>
    <property type="match status" value="1"/>
</dbReference>
<evidence type="ECO:0000313" key="3">
    <source>
        <dbReference type="Proteomes" id="UP001501600"/>
    </source>
</evidence>
<dbReference type="Gene3D" id="3.40.630.30">
    <property type="match status" value="1"/>
</dbReference>
<dbReference type="InterPro" id="IPR016181">
    <property type="entry name" value="Acyl_CoA_acyltransferase"/>
</dbReference>
<name>A0ABP9RUZ4_9GAMM</name>
<dbReference type="RefSeq" id="WP_345315553.1">
    <property type="nucleotide sequence ID" value="NZ_BAABLF010000005.1"/>
</dbReference>
<dbReference type="Proteomes" id="UP001501600">
    <property type="component" value="Unassembled WGS sequence"/>
</dbReference>
<evidence type="ECO:0000259" key="1">
    <source>
        <dbReference type="Pfam" id="PF13302"/>
    </source>
</evidence>
<protein>
    <submittedName>
        <fullName evidence="2">GNAT family N-acetyltransferase</fullName>
    </submittedName>
</protein>
<organism evidence="2 3">
    <name type="scientific">Ferrimonas gelatinilytica</name>
    <dbReference type="NCBI Taxonomy" id="1255257"/>
    <lineage>
        <taxon>Bacteria</taxon>
        <taxon>Pseudomonadati</taxon>
        <taxon>Pseudomonadota</taxon>
        <taxon>Gammaproteobacteria</taxon>
        <taxon>Alteromonadales</taxon>
        <taxon>Ferrimonadaceae</taxon>
        <taxon>Ferrimonas</taxon>
    </lineage>
</organism>
<feature type="domain" description="N-acetyltransferase" evidence="1">
    <location>
        <begin position="12"/>
        <end position="149"/>
    </location>
</feature>
<dbReference type="InterPro" id="IPR051531">
    <property type="entry name" value="N-acetyltransferase"/>
</dbReference>
<dbReference type="PANTHER" id="PTHR43792:SF1">
    <property type="entry name" value="N-ACETYLTRANSFERASE DOMAIN-CONTAINING PROTEIN"/>
    <property type="match status" value="1"/>
</dbReference>
<dbReference type="SUPFAM" id="SSF55729">
    <property type="entry name" value="Acyl-CoA N-acyltransferases (Nat)"/>
    <property type="match status" value="1"/>
</dbReference>